<proteinExistence type="predicted"/>
<keyword evidence="3" id="KW-1185">Reference proteome</keyword>
<reference evidence="2 3" key="1">
    <citation type="submission" date="2019-12" db="EMBL/GenBank/DDBJ databases">
        <title>Deinococcus sp. HMF7620 Genome sequencing and assembly.</title>
        <authorList>
            <person name="Kang H."/>
            <person name="Kim H."/>
            <person name="Joh K."/>
        </authorList>
    </citation>
    <scope>NUCLEOTIDE SEQUENCE [LARGE SCALE GENOMIC DNA]</scope>
    <source>
        <strain evidence="2 3">HMF7620</strain>
    </source>
</reference>
<organism evidence="2 3">
    <name type="scientific">Deinococcus arboris</name>
    <dbReference type="NCBI Taxonomy" id="2682977"/>
    <lineage>
        <taxon>Bacteria</taxon>
        <taxon>Thermotogati</taxon>
        <taxon>Deinococcota</taxon>
        <taxon>Deinococci</taxon>
        <taxon>Deinococcales</taxon>
        <taxon>Deinococcaceae</taxon>
        <taxon>Deinococcus</taxon>
    </lineage>
</organism>
<evidence type="ECO:0000313" key="3">
    <source>
        <dbReference type="Proteomes" id="UP000483286"/>
    </source>
</evidence>
<evidence type="ECO:0000313" key="2">
    <source>
        <dbReference type="EMBL" id="MVN87540.1"/>
    </source>
</evidence>
<dbReference type="Proteomes" id="UP000483286">
    <property type="component" value="Unassembled WGS sequence"/>
</dbReference>
<gene>
    <name evidence="2" type="ORF">GO986_12265</name>
</gene>
<feature type="region of interest" description="Disordered" evidence="1">
    <location>
        <begin position="181"/>
        <end position="209"/>
    </location>
</feature>
<sequence length="209" mass="22519">MRKQFEVQYATGRSITVHDPLALAGAVFRQAPERVLVYCGSTGEVLEELDGRLRCVWSAQQAPALEVVASLLNGVALLSPSADVQLTWAEGVTLLMLLSVPDSGRRDRLAQGTLEVATSDQCVTLTLHGGRDTLFLSAPEVRAITRALRTVLQDSATGAALLQSAQTPLGSWEYKLPSPFARRSAPANSSVGAGHYVRPERNRGRVGRR</sequence>
<dbReference type="EMBL" id="WQLB01000015">
    <property type="protein sequence ID" value="MVN87540.1"/>
    <property type="molecule type" value="Genomic_DNA"/>
</dbReference>
<dbReference type="AlphaFoldDB" id="A0A7C9LUV6"/>
<dbReference type="RefSeq" id="WP_157459595.1">
    <property type="nucleotide sequence ID" value="NZ_WQLB01000015.1"/>
</dbReference>
<evidence type="ECO:0000256" key="1">
    <source>
        <dbReference type="SAM" id="MobiDB-lite"/>
    </source>
</evidence>
<name>A0A7C9LUV6_9DEIO</name>
<accession>A0A7C9LUV6</accession>
<comment type="caution">
    <text evidence="2">The sequence shown here is derived from an EMBL/GenBank/DDBJ whole genome shotgun (WGS) entry which is preliminary data.</text>
</comment>
<protein>
    <submittedName>
        <fullName evidence="2">Uncharacterized protein</fullName>
    </submittedName>
</protein>